<dbReference type="Proteomes" id="UP001258017">
    <property type="component" value="Unassembled WGS sequence"/>
</dbReference>
<dbReference type="AlphaFoldDB" id="A0AAD9RDP1"/>
<accession>A0AAD9RDP1</accession>
<protein>
    <submittedName>
        <fullName evidence="2">Uncharacterized protein</fullName>
    </submittedName>
</protein>
<name>A0AAD9RDP1_9HYME</name>
<evidence type="ECO:0000313" key="2">
    <source>
        <dbReference type="EMBL" id="KAK2577826.1"/>
    </source>
</evidence>
<organism evidence="2 3">
    <name type="scientific">Odynerus spinipes</name>
    <dbReference type="NCBI Taxonomy" id="1348599"/>
    <lineage>
        <taxon>Eukaryota</taxon>
        <taxon>Metazoa</taxon>
        <taxon>Ecdysozoa</taxon>
        <taxon>Arthropoda</taxon>
        <taxon>Hexapoda</taxon>
        <taxon>Insecta</taxon>
        <taxon>Pterygota</taxon>
        <taxon>Neoptera</taxon>
        <taxon>Endopterygota</taxon>
        <taxon>Hymenoptera</taxon>
        <taxon>Apocrita</taxon>
        <taxon>Aculeata</taxon>
        <taxon>Vespoidea</taxon>
        <taxon>Vespidae</taxon>
        <taxon>Eumeninae</taxon>
        <taxon>Odynerus</taxon>
    </lineage>
</organism>
<comment type="caution">
    <text evidence="2">The sequence shown here is derived from an EMBL/GenBank/DDBJ whole genome shotgun (WGS) entry which is preliminary data.</text>
</comment>
<feature type="region of interest" description="Disordered" evidence="1">
    <location>
        <begin position="1"/>
        <end position="21"/>
    </location>
</feature>
<sequence>MIAETVRRGRGGGGGGNERTTCWTTPIVECPAVRRSRGSGRIEGNIPVAVEKRQVLVAEVKKSSPCKHVGIHREEQGLRTSKGRLPFLLIKRVQGWLGGD</sequence>
<keyword evidence="3" id="KW-1185">Reference proteome</keyword>
<reference evidence="2" key="1">
    <citation type="submission" date="2021-08" db="EMBL/GenBank/DDBJ databases">
        <authorList>
            <person name="Misof B."/>
            <person name="Oliver O."/>
            <person name="Podsiadlowski L."/>
            <person name="Donath A."/>
            <person name="Peters R."/>
            <person name="Mayer C."/>
            <person name="Rust J."/>
            <person name="Gunkel S."/>
            <person name="Lesny P."/>
            <person name="Martin S."/>
            <person name="Oeyen J.P."/>
            <person name="Petersen M."/>
            <person name="Panagiotis P."/>
            <person name="Wilbrandt J."/>
            <person name="Tanja T."/>
        </authorList>
    </citation>
    <scope>NUCLEOTIDE SEQUENCE</scope>
    <source>
        <strain evidence="2">GBR_01_08_01A</strain>
        <tissue evidence="2">Thorax + abdomen</tissue>
    </source>
</reference>
<proteinExistence type="predicted"/>
<evidence type="ECO:0000256" key="1">
    <source>
        <dbReference type="SAM" id="MobiDB-lite"/>
    </source>
</evidence>
<reference evidence="2" key="2">
    <citation type="journal article" date="2023" name="Commun. Biol.">
        <title>Intrasexual cuticular hydrocarbon dimorphism in a wasp sheds light on hydrocarbon biosynthesis genes in Hymenoptera.</title>
        <authorList>
            <person name="Moris V.C."/>
            <person name="Podsiadlowski L."/>
            <person name="Martin S."/>
            <person name="Oeyen J.P."/>
            <person name="Donath A."/>
            <person name="Petersen M."/>
            <person name="Wilbrandt J."/>
            <person name="Misof B."/>
            <person name="Liedtke D."/>
            <person name="Thamm M."/>
            <person name="Scheiner R."/>
            <person name="Schmitt T."/>
            <person name="Niehuis O."/>
        </authorList>
    </citation>
    <scope>NUCLEOTIDE SEQUENCE</scope>
    <source>
        <strain evidence="2">GBR_01_08_01A</strain>
    </source>
</reference>
<evidence type="ECO:0000313" key="3">
    <source>
        <dbReference type="Proteomes" id="UP001258017"/>
    </source>
</evidence>
<gene>
    <name evidence="2" type="ORF">KPH14_001094</name>
</gene>
<dbReference type="EMBL" id="JAIFRP010001061">
    <property type="protein sequence ID" value="KAK2577826.1"/>
    <property type="molecule type" value="Genomic_DNA"/>
</dbReference>